<evidence type="ECO:0000313" key="2">
    <source>
        <dbReference type="EMBL" id="MBB6092421.1"/>
    </source>
</evidence>
<proteinExistence type="inferred from homology"/>
<evidence type="ECO:0000256" key="1">
    <source>
        <dbReference type="ARBA" id="ARBA00010552"/>
    </source>
</evidence>
<dbReference type="InterPro" id="IPR035709">
    <property type="entry name" value="YoaB-like"/>
</dbReference>
<dbReference type="Proteomes" id="UP000588068">
    <property type="component" value="Unassembled WGS sequence"/>
</dbReference>
<dbReference type="Pfam" id="PF01042">
    <property type="entry name" value="Ribonuc_L-PSP"/>
    <property type="match status" value="1"/>
</dbReference>
<dbReference type="InterPro" id="IPR019897">
    <property type="entry name" value="RidA_CS"/>
</dbReference>
<dbReference type="EMBL" id="JACHHZ010000002">
    <property type="protein sequence ID" value="MBB6092421.1"/>
    <property type="molecule type" value="Genomic_DNA"/>
</dbReference>
<comment type="caution">
    <text evidence="2">The sequence shown here is derived from an EMBL/GenBank/DDBJ whole genome shotgun (WGS) entry which is preliminary data.</text>
</comment>
<evidence type="ECO:0000313" key="3">
    <source>
        <dbReference type="Proteomes" id="UP000588068"/>
    </source>
</evidence>
<dbReference type="InterPro" id="IPR006175">
    <property type="entry name" value="YjgF/YER057c/UK114"/>
</dbReference>
<dbReference type="RefSeq" id="WP_184330220.1">
    <property type="nucleotide sequence ID" value="NZ_JACHHZ010000002.1"/>
</dbReference>
<dbReference type="Gene3D" id="3.30.1330.40">
    <property type="entry name" value="RutC-like"/>
    <property type="match status" value="1"/>
</dbReference>
<organism evidence="2 3">
    <name type="scientific">Povalibacter uvarum</name>
    <dbReference type="NCBI Taxonomy" id="732238"/>
    <lineage>
        <taxon>Bacteria</taxon>
        <taxon>Pseudomonadati</taxon>
        <taxon>Pseudomonadota</taxon>
        <taxon>Gammaproteobacteria</taxon>
        <taxon>Steroidobacterales</taxon>
        <taxon>Steroidobacteraceae</taxon>
        <taxon>Povalibacter</taxon>
    </lineage>
</organism>
<protein>
    <submittedName>
        <fullName evidence="2">Enamine deaminase RidA (YjgF/YER057c/UK114 family)</fullName>
    </submittedName>
</protein>
<dbReference type="AlphaFoldDB" id="A0A841HH07"/>
<sequence length="119" mass="12528">MTIRRIECGRRMSQAVVFNGLVYLAGQVASEEANETTVAGQTRLALAEIDRLLAAAGSSKAHILSASIWLANIDTFSEMNSVWDAWVAPGAAPARATVEARLAGPEYLVEIAVVAAVSA</sequence>
<reference evidence="2 3" key="1">
    <citation type="submission" date="2020-08" db="EMBL/GenBank/DDBJ databases">
        <title>Genomic Encyclopedia of Type Strains, Phase IV (KMG-IV): sequencing the most valuable type-strain genomes for metagenomic binning, comparative biology and taxonomic classification.</title>
        <authorList>
            <person name="Goeker M."/>
        </authorList>
    </citation>
    <scope>NUCLEOTIDE SEQUENCE [LARGE SCALE GENOMIC DNA]</scope>
    <source>
        <strain evidence="2 3">DSM 26723</strain>
    </source>
</reference>
<gene>
    <name evidence="2" type="ORF">HNQ60_001299</name>
</gene>
<dbReference type="PANTHER" id="PTHR47328:SF1">
    <property type="entry name" value="RUTC FAMILY PROTEIN YOAB"/>
    <property type="match status" value="1"/>
</dbReference>
<dbReference type="InterPro" id="IPR035959">
    <property type="entry name" value="RutC-like_sf"/>
</dbReference>
<dbReference type="CDD" id="cd06150">
    <property type="entry name" value="YjgF_YER057c_UK114_like_2"/>
    <property type="match status" value="1"/>
</dbReference>
<dbReference type="SUPFAM" id="SSF55298">
    <property type="entry name" value="YjgF-like"/>
    <property type="match status" value="1"/>
</dbReference>
<name>A0A841HH07_9GAMM</name>
<comment type="similarity">
    <text evidence="1">Belongs to the RutC family.</text>
</comment>
<dbReference type="PROSITE" id="PS01094">
    <property type="entry name" value="UPF0076"/>
    <property type="match status" value="1"/>
</dbReference>
<keyword evidence="3" id="KW-1185">Reference proteome</keyword>
<dbReference type="PANTHER" id="PTHR47328">
    <property type="match status" value="1"/>
</dbReference>
<accession>A0A841HH07</accession>